<dbReference type="GO" id="GO:0004792">
    <property type="term" value="F:thiosulfate-cyanide sulfurtransferase activity"/>
    <property type="evidence" value="ECO:0007669"/>
    <property type="project" value="InterPro"/>
</dbReference>
<dbReference type="SUPFAM" id="SSF52821">
    <property type="entry name" value="Rhodanese/Cell cycle control phosphatase"/>
    <property type="match status" value="1"/>
</dbReference>
<dbReference type="PANTHER" id="PTHR44086:SF10">
    <property type="entry name" value="THIOSULFATE SULFURTRANSFERASE_RHODANESE-LIKE DOMAIN-CONTAINING PROTEIN 3"/>
    <property type="match status" value="1"/>
</dbReference>
<dbReference type="PANTHER" id="PTHR44086">
    <property type="entry name" value="THIOSULFATE SULFURTRANSFERASE RDL2, MITOCHONDRIAL-RELATED"/>
    <property type="match status" value="1"/>
</dbReference>
<dbReference type="SMART" id="SM00450">
    <property type="entry name" value="RHOD"/>
    <property type="match status" value="1"/>
</dbReference>
<dbReference type="InterPro" id="IPR001763">
    <property type="entry name" value="Rhodanese-like_dom"/>
</dbReference>
<dbReference type="Pfam" id="PF00581">
    <property type="entry name" value="Rhodanese"/>
    <property type="match status" value="1"/>
</dbReference>
<gene>
    <name evidence="3" type="ORF">DEBR0S4_06964G</name>
</gene>
<feature type="domain" description="Rhodanese" evidence="2">
    <location>
        <begin position="100"/>
        <end position="201"/>
    </location>
</feature>
<sequence>MSFCTPLSRNAVQCTKRVALRLTPASKAISLFSQRSAFSLLYRRQYHNAPMLRRAAVGVPCIRNAANVGHIFQRHYSVIEEEGSAPVIDFNKMKTIVKEENPGFVVVDVREPDEYKTGHIPGAINIPCKSSPGAFGLSPEEFKLTFGFAKPAKDKTLVFYCLGGIRSSISEELAGTCEYSKRLNYKGSWEDWVANKGAIEYPKEEKAAEKEPAEPEKAAEKTEQEPKKE</sequence>
<feature type="compositionally biased region" description="Basic and acidic residues" evidence="1">
    <location>
        <begin position="201"/>
        <end position="229"/>
    </location>
</feature>
<reference evidence="3 4" key="1">
    <citation type="submission" date="2019-07" db="EMBL/GenBank/DDBJ databases">
        <authorList>
            <person name="Friedrich A."/>
            <person name="Schacherer J."/>
        </authorList>
    </citation>
    <scope>NUCLEOTIDE SEQUENCE [LARGE SCALE GENOMIC DNA]</scope>
</reference>
<feature type="region of interest" description="Disordered" evidence="1">
    <location>
        <begin position="200"/>
        <end position="229"/>
    </location>
</feature>
<dbReference type="Gene3D" id="3.40.250.10">
    <property type="entry name" value="Rhodanese-like domain"/>
    <property type="match status" value="1"/>
</dbReference>
<proteinExistence type="predicted"/>
<accession>A0A7D9CZP3</accession>
<organism evidence="3 4">
    <name type="scientific">Dekkera bruxellensis</name>
    <name type="common">Brettanomyces custersii</name>
    <dbReference type="NCBI Taxonomy" id="5007"/>
    <lineage>
        <taxon>Eukaryota</taxon>
        <taxon>Fungi</taxon>
        <taxon>Dikarya</taxon>
        <taxon>Ascomycota</taxon>
        <taxon>Saccharomycotina</taxon>
        <taxon>Pichiomycetes</taxon>
        <taxon>Pichiales</taxon>
        <taxon>Pichiaceae</taxon>
        <taxon>Brettanomyces</taxon>
    </lineage>
</organism>
<dbReference type="Proteomes" id="UP000478008">
    <property type="component" value="Unassembled WGS sequence"/>
</dbReference>
<keyword evidence="4" id="KW-1185">Reference proteome</keyword>
<evidence type="ECO:0000259" key="2">
    <source>
        <dbReference type="PROSITE" id="PS50206"/>
    </source>
</evidence>
<evidence type="ECO:0000256" key="1">
    <source>
        <dbReference type="SAM" id="MobiDB-lite"/>
    </source>
</evidence>
<dbReference type="InterPro" id="IPR001307">
    <property type="entry name" value="Thiosulphate_STrfase_CS"/>
</dbReference>
<dbReference type="PROSITE" id="PS00380">
    <property type="entry name" value="RHODANESE_1"/>
    <property type="match status" value="1"/>
</dbReference>
<protein>
    <submittedName>
        <fullName evidence="3">DEBR0S4_06964g1_1</fullName>
    </submittedName>
</protein>
<evidence type="ECO:0000313" key="4">
    <source>
        <dbReference type="Proteomes" id="UP000478008"/>
    </source>
</evidence>
<dbReference type="GO" id="GO:0005739">
    <property type="term" value="C:mitochondrion"/>
    <property type="evidence" value="ECO:0007669"/>
    <property type="project" value="TreeGrafter"/>
</dbReference>
<dbReference type="CDD" id="cd01519">
    <property type="entry name" value="RHOD_HSP67B2"/>
    <property type="match status" value="1"/>
</dbReference>
<evidence type="ECO:0000313" key="3">
    <source>
        <dbReference type="EMBL" id="VUG18959.1"/>
    </source>
</evidence>
<dbReference type="InterPro" id="IPR036873">
    <property type="entry name" value="Rhodanese-like_dom_sf"/>
</dbReference>
<name>A0A7D9CZP3_DEKBR</name>
<dbReference type="EMBL" id="CABFWN010000004">
    <property type="protein sequence ID" value="VUG18959.1"/>
    <property type="molecule type" value="Genomic_DNA"/>
</dbReference>
<dbReference type="AlphaFoldDB" id="A0A7D9CZP3"/>
<dbReference type="PROSITE" id="PS50206">
    <property type="entry name" value="RHODANESE_3"/>
    <property type="match status" value="1"/>
</dbReference>